<dbReference type="RefSeq" id="WP_233501279.1">
    <property type="nucleotide sequence ID" value="NZ_CAWNWM010000001.1"/>
</dbReference>
<keyword evidence="3" id="KW-1185">Reference proteome</keyword>
<feature type="region of interest" description="Disordered" evidence="1">
    <location>
        <begin position="195"/>
        <end position="298"/>
    </location>
</feature>
<proteinExistence type="predicted"/>
<dbReference type="AlphaFoldDB" id="A0A2W1JY57"/>
<accession>A0A2W1JY57</accession>
<evidence type="ECO:0000313" key="3">
    <source>
        <dbReference type="Proteomes" id="UP000248857"/>
    </source>
</evidence>
<organism evidence="2 3">
    <name type="scientific">Acaryochloris thomasi RCC1774</name>
    <dbReference type="NCBI Taxonomy" id="1764569"/>
    <lineage>
        <taxon>Bacteria</taxon>
        <taxon>Bacillati</taxon>
        <taxon>Cyanobacteriota</taxon>
        <taxon>Cyanophyceae</taxon>
        <taxon>Acaryochloridales</taxon>
        <taxon>Acaryochloridaceae</taxon>
        <taxon>Acaryochloris</taxon>
        <taxon>Acaryochloris thomasi</taxon>
    </lineage>
</organism>
<comment type="caution">
    <text evidence="2">The sequence shown here is derived from an EMBL/GenBank/DDBJ whole genome shotgun (WGS) entry which is preliminary data.</text>
</comment>
<evidence type="ECO:0000313" key="2">
    <source>
        <dbReference type="EMBL" id="PZD75205.1"/>
    </source>
</evidence>
<gene>
    <name evidence="2" type="ORF">C1752_00544</name>
</gene>
<feature type="compositionally biased region" description="Low complexity" evidence="1">
    <location>
        <begin position="227"/>
        <end position="236"/>
    </location>
</feature>
<feature type="region of interest" description="Disordered" evidence="1">
    <location>
        <begin position="121"/>
        <end position="182"/>
    </location>
</feature>
<dbReference type="Proteomes" id="UP000248857">
    <property type="component" value="Unassembled WGS sequence"/>
</dbReference>
<evidence type="ECO:0000256" key="1">
    <source>
        <dbReference type="SAM" id="MobiDB-lite"/>
    </source>
</evidence>
<name>A0A2W1JY57_9CYAN</name>
<feature type="compositionally biased region" description="Low complexity" evidence="1">
    <location>
        <begin position="136"/>
        <end position="177"/>
    </location>
</feature>
<protein>
    <submittedName>
        <fullName evidence="2">Uncharacterized protein</fullName>
    </submittedName>
</protein>
<dbReference type="EMBL" id="PQWO01000001">
    <property type="protein sequence ID" value="PZD75205.1"/>
    <property type="molecule type" value="Genomic_DNA"/>
</dbReference>
<reference evidence="2 3" key="1">
    <citation type="journal article" date="2018" name="Sci. Rep.">
        <title>A novel species of the marine cyanobacterium Acaryochloris with a unique pigment content and lifestyle.</title>
        <authorList>
            <person name="Partensky F."/>
            <person name="Six C."/>
            <person name="Ratin M."/>
            <person name="Garczarek L."/>
            <person name="Vaulot D."/>
            <person name="Probert I."/>
            <person name="Calteau A."/>
            <person name="Gourvil P."/>
            <person name="Marie D."/>
            <person name="Grebert T."/>
            <person name="Bouchier C."/>
            <person name="Le Panse S."/>
            <person name="Gachenot M."/>
            <person name="Rodriguez F."/>
            <person name="Garrido J.L."/>
        </authorList>
    </citation>
    <scope>NUCLEOTIDE SEQUENCE [LARGE SCALE GENOMIC DNA]</scope>
    <source>
        <strain evidence="2 3">RCC1774</strain>
    </source>
</reference>
<sequence length="298" mass="31155">MARYTCSVTVAVALANLYPNITELLKSCSLEVLIFREDYLMAREKPGQVPFTKLATVEVLVDSTRSTMHAADFELVVKNEELPLQSNNHCSQVYQSLLKRSAANPGWRLLSCSDQDFAVNVPASEPQPAQSPPPAAAATVPPSATSPEPSASSALSNDATTAANSSPPKTTAAPSTPLNSAAEPDAAAFVVQEAPEQLTSEPSHQPKPISDPSRFTSLPKVAPRTPPATTAETAAANGGGTSQPSANGAKLIWKPVSPDAPPSHPEPPKVDPSSSFEEFLAAGKSAESKPQSDHGLQT</sequence>